<dbReference type="InterPro" id="IPR029000">
    <property type="entry name" value="Cyclophilin-like_dom_sf"/>
</dbReference>
<dbReference type="GO" id="GO:0003755">
    <property type="term" value="F:peptidyl-prolyl cis-trans isomerase activity"/>
    <property type="evidence" value="ECO:0007669"/>
    <property type="project" value="UniProtKB-KW"/>
</dbReference>
<evidence type="ECO:0000256" key="2">
    <source>
        <dbReference type="ARBA" id="ARBA00013194"/>
    </source>
</evidence>
<reference evidence="8" key="1">
    <citation type="journal article" date="2021" name="PeerJ">
        <title>Extensive microbial diversity within the chicken gut microbiome revealed by metagenomics and culture.</title>
        <authorList>
            <person name="Gilroy R."/>
            <person name="Ravi A."/>
            <person name="Getino M."/>
            <person name="Pursley I."/>
            <person name="Horton D.L."/>
            <person name="Alikhan N.F."/>
            <person name="Baker D."/>
            <person name="Gharbi K."/>
            <person name="Hall N."/>
            <person name="Watson M."/>
            <person name="Adriaenssens E.M."/>
            <person name="Foster-Nyarko E."/>
            <person name="Jarju S."/>
            <person name="Secka A."/>
            <person name="Antonio M."/>
            <person name="Oren A."/>
            <person name="Chaudhuri R.R."/>
            <person name="La Ragione R."/>
            <person name="Hildebrand F."/>
            <person name="Pallen M.J."/>
        </authorList>
    </citation>
    <scope>NUCLEOTIDE SEQUENCE</scope>
    <source>
        <strain evidence="8">3436</strain>
    </source>
</reference>
<name>A0A9D2JG27_9FIRM</name>
<accession>A0A9D2JG27</accession>
<feature type="region of interest" description="Disordered" evidence="5">
    <location>
        <begin position="246"/>
        <end position="268"/>
    </location>
</feature>
<dbReference type="Proteomes" id="UP000824031">
    <property type="component" value="Unassembled WGS sequence"/>
</dbReference>
<dbReference type="Pfam" id="PF00160">
    <property type="entry name" value="Pro_isomerase"/>
    <property type="match status" value="1"/>
</dbReference>
<evidence type="ECO:0000313" key="9">
    <source>
        <dbReference type="Proteomes" id="UP000824031"/>
    </source>
</evidence>
<dbReference type="EC" id="5.2.1.8" evidence="2"/>
<evidence type="ECO:0000256" key="1">
    <source>
        <dbReference type="ARBA" id="ARBA00002388"/>
    </source>
</evidence>
<keyword evidence="4 8" id="KW-0413">Isomerase</keyword>
<dbReference type="SUPFAM" id="SSF50891">
    <property type="entry name" value="Cyclophilin-like"/>
    <property type="match status" value="1"/>
</dbReference>
<dbReference type="AlphaFoldDB" id="A0A9D2JG27"/>
<keyword evidence="6" id="KW-0732">Signal</keyword>
<dbReference type="EMBL" id="DXBO01000090">
    <property type="protein sequence ID" value="HIZ48263.1"/>
    <property type="molecule type" value="Genomic_DNA"/>
</dbReference>
<comment type="caution">
    <text evidence="8">The sequence shown here is derived from an EMBL/GenBank/DDBJ whole genome shotgun (WGS) entry which is preliminary data.</text>
</comment>
<evidence type="ECO:0000256" key="4">
    <source>
        <dbReference type="ARBA" id="ARBA00023235"/>
    </source>
</evidence>
<sequence length="268" mass="27935">MKKYCSLLLALALALLCACGGSDKKAPTRAEVTSEERQFTTPADGDLIAIFTTSLGEVRAVLYPDAAPMAVYNFVGLARSGYYDGTVIWRSQYGFAVQGGDATGTGTGGSTIWSNNPYPLEASAALKHYAGALCAAFATGGEATGGNSQFYFVAALPDSVDKTQQEQLAQNGYSESQIAAYGAAGGLPYLDNTDTVFGQVYAGMDVVDAMACVETQQDEEGNDTWRPTEEAAITIDKVTIASYPGPTAEELAAQSDDAEASSEAEAVG</sequence>
<dbReference type="PROSITE" id="PS50072">
    <property type="entry name" value="CSA_PPIASE_2"/>
    <property type="match status" value="1"/>
</dbReference>
<dbReference type="InterPro" id="IPR044666">
    <property type="entry name" value="Cyclophilin_A-like"/>
</dbReference>
<evidence type="ECO:0000256" key="5">
    <source>
        <dbReference type="SAM" id="MobiDB-lite"/>
    </source>
</evidence>
<evidence type="ECO:0000256" key="3">
    <source>
        <dbReference type="ARBA" id="ARBA00023110"/>
    </source>
</evidence>
<dbReference type="PROSITE" id="PS51257">
    <property type="entry name" value="PROKAR_LIPOPROTEIN"/>
    <property type="match status" value="1"/>
</dbReference>
<feature type="signal peptide" evidence="6">
    <location>
        <begin position="1"/>
        <end position="20"/>
    </location>
</feature>
<dbReference type="InterPro" id="IPR002130">
    <property type="entry name" value="Cyclophilin-type_PPIase_dom"/>
</dbReference>
<reference evidence="8" key="2">
    <citation type="submission" date="2021-04" db="EMBL/GenBank/DDBJ databases">
        <authorList>
            <person name="Gilroy R."/>
        </authorList>
    </citation>
    <scope>NUCLEOTIDE SEQUENCE</scope>
    <source>
        <strain evidence="8">3436</strain>
    </source>
</reference>
<organism evidence="8 9">
    <name type="scientific">Candidatus Gemmiger excrementavium</name>
    <dbReference type="NCBI Taxonomy" id="2838608"/>
    <lineage>
        <taxon>Bacteria</taxon>
        <taxon>Bacillati</taxon>
        <taxon>Bacillota</taxon>
        <taxon>Clostridia</taxon>
        <taxon>Eubacteriales</taxon>
        <taxon>Gemmiger</taxon>
    </lineage>
</organism>
<dbReference type="PANTHER" id="PTHR45625">
    <property type="entry name" value="PEPTIDYL-PROLYL CIS-TRANS ISOMERASE-RELATED"/>
    <property type="match status" value="1"/>
</dbReference>
<evidence type="ECO:0000256" key="6">
    <source>
        <dbReference type="SAM" id="SignalP"/>
    </source>
</evidence>
<feature type="domain" description="PPIase cyclophilin-type" evidence="7">
    <location>
        <begin position="48"/>
        <end position="234"/>
    </location>
</feature>
<evidence type="ECO:0000259" key="7">
    <source>
        <dbReference type="PROSITE" id="PS50072"/>
    </source>
</evidence>
<evidence type="ECO:0000313" key="8">
    <source>
        <dbReference type="EMBL" id="HIZ48263.1"/>
    </source>
</evidence>
<comment type="function">
    <text evidence="1">PPIases accelerate the folding of proteins. It catalyzes the cis-trans isomerization of proline imidic peptide bonds in oligopeptides.</text>
</comment>
<dbReference type="PANTHER" id="PTHR45625:SF4">
    <property type="entry name" value="PEPTIDYLPROLYL ISOMERASE DOMAIN AND WD REPEAT-CONTAINING PROTEIN 1"/>
    <property type="match status" value="1"/>
</dbReference>
<protein>
    <recommendedName>
        <fullName evidence="2">peptidylprolyl isomerase</fullName>
        <ecNumber evidence="2">5.2.1.8</ecNumber>
    </recommendedName>
</protein>
<keyword evidence="3" id="KW-0697">Rotamase</keyword>
<feature type="chain" id="PRO_5039687052" description="peptidylprolyl isomerase" evidence="6">
    <location>
        <begin position="21"/>
        <end position="268"/>
    </location>
</feature>
<proteinExistence type="predicted"/>
<gene>
    <name evidence="8" type="ORF">H9810_06055</name>
</gene>
<dbReference type="Gene3D" id="2.40.100.10">
    <property type="entry name" value="Cyclophilin-like"/>
    <property type="match status" value="1"/>
</dbReference>